<evidence type="ECO:0008006" key="3">
    <source>
        <dbReference type="Google" id="ProtNLM"/>
    </source>
</evidence>
<dbReference type="Proteomes" id="UP000027195">
    <property type="component" value="Unassembled WGS sequence"/>
</dbReference>
<dbReference type="EMBL" id="KL198064">
    <property type="protein sequence ID" value="KDQ10822.1"/>
    <property type="molecule type" value="Genomic_DNA"/>
</dbReference>
<evidence type="ECO:0000313" key="2">
    <source>
        <dbReference type="Proteomes" id="UP000027195"/>
    </source>
</evidence>
<dbReference type="SUPFAM" id="SSF56112">
    <property type="entry name" value="Protein kinase-like (PK-like)"/>
    <property type="match status" value="1"/>
</dbReference>
<name>A0A067MG48_BOTB1</name>
<dbReference type="HOGENOM" id="CLU_084529_0_0_1"/>
<reference evidence="2" key="1">
    <citation type="journal article" date="2014" name="Proc. Natl. Acad. Sci. U.S.A.">
        <title>Extensive sampling of basidiomycete genomes demonstrates inadequacy of the white-rot/brown-rot paradigm for wood decay fungi.</title>
        <authorList>
            <person name="Riley R."/>
            <person name="Salamov A.A."/>
            <person name="Brown D.W."/>
            <person name="Nagy L.G."/>
            <person name="Floudas D."/>
            <person name="Held B.W."/>
            <person name="Levasseur A."/>
            <person name="Lombard V."/>
            <person name="Morin E."/>
            <person name="Otillar R."/>
            <person name="Lindquist E.A."/>
            <person name="Sun H."/>
            <person name="LaButti K.M."/>
            <person name="Schmutz J."/>
            <person name="Jabbour D."/>
            <person name="Luo H."/>
            <person name="Baker S.E."/>
            <person name="Pisabarro A.G."/>
            <person name="Walton J.D."/>
            <person name="Blanchette R.A."/>
            <person name="Henrissat B."/>
            <person name="Martin F."/>
            <person name="Cullen D."/>
            <person name="Hibbett D.S."/>
            <person name="Grigoriev I.V."/>
        </authorList>
    </citation>
    <scope>NUCLEOTIDE SEQUENCE [LARGE SCALE GENOMIC DNA]</scope>
    <source>
        <strain evidence="2">FD-172 SS1</strain>
    </source>
</reference>
<evidence type="ECO:0000313" key="1">
    <source>
        <dbReference type="EMBL" id="KDQ10822.1"/>
    </source>
</evidence>
<proteinExistence type="predicted"/>
<dbReference type="InterPro" id="IPR011009">
    <property type="entry name" value="Kinase-like_dom_sf"/>
</dbReference>
<organism evidence="1 2">
    <name type="scientific">Botryobasidium botryosum (strain FD-172 SS1)</name>
    <dbReference type="NCBI Taxonomy" id="930990"/>
    <lineage>
        <taxon>Eukaryota</taxon>
        <taxon>Fungi</taxon>
        <taxon>Dikarya</taxon>
        <taxon>Basidiomycota</taxon>
        <taxon>Agaricomycotina</taxon>
        <taxon>Agaricomycetes</taxon>
        <taxon>Cantharellales</taxon>
        <taxon>Botryobasidiaceae</taxon>
        <taxon>Botryobasidium</taxon>
    </lineage>
</organism>
<dbReference type="OrthoDB" id="3250044at2759"/>
<protein>
    <recommendedName>
        <fullName evidence="3">Aminoglycoside phosphotransferase domain-containing protein</fullName>
    </recommendedName>
</protein>
<gene>
    <name evidence="1" type="ORF">BOTBODRAFT_163481</name>
</gene>
<dbReference type="InParanoid" id="A0A067MG48"/>
<keyword evidence="2" id="KW-1185">Reference proteome</keyword>
<accession>A0A067MG48</accession>
<sequence>MPFITPSDRDAIISLCKIHDETHDMWKPDFRRCIVYKSYFIKYGPHGSLRFEYETQRYIHGMTIDDPSAPRVAEVIDYFSPERRMAYLVMELIDHTTPADNALEKVAAALQWLASVPAPAGLTLGSVGGGPARHKLFKHYKAPLLFSSKQALQNYMNKALEWIPPRCRPAEMSFSDDKIIFIQSDMDSSNFFLDGNGRICLIDFDGVALLPESFASHTLHSKTNPFASKVAEYLDWPRTPNLYSLGRAGTIVHMISDRTLGLDQDGLPDTRL</sequence>
<dbReference type="AlphaFoldDB" id="A0A067MG48"/>